<keyword evidence="4" id="KW-1185">Reference proteome</keyword>
<gene>
    <name evidence="3" type="ORF">FALBO_1227</name>
</gene>
<accession>A0A8H4LQB0</accession>
<proteinExistence type="predicted"/>
<evidence type="ECO:0000259" key="2">
    <source>
        <dbReference type="Pfam" id="PF00248"/>
    </source>
</evidence>
<dbReference type="PRINTS" id="PR00069">
    <property type="entry name" value="ALDKETRDTASE"/>
</dbReference>
<keyword evidence="1" id="KW-0560">Oxidoreductase</keyword>
<dbReference type="InterPro" id="IPR050791">
    <property type="entry name" value="Aldo-Keto_reductase"/>
</dbReference>
<dbReference type="PANTHER" id="PTHR43625">
    <property type="entry name" value="AFLATOXIN B1 ALDEHYDE REDUCTASE"/>
    <property type="match status" value="1"/>
</dbReference>
<dbReference type="Pfam" id="PF00248">
    <property type="entry name" value="Aldo_ket_red"/>
    <property type="match status" value="1"/>
</dbReference>
<evidence type="ECO:0000313" key="4">
    <source>
        <dbReference type="Proteomes" id="UP000554235"/>
    </source>
</evidence>
<dbReference type="InterPro" id="IPR023210">
    <property type="entry name" value="NADP_OxRdtase_dom"/>
</dbReference>
<dbReference type="GO" id="GO:0005737">
    <property type="term" value="C:cytoplasm"/>
    <property type="evidence" value="ECO:0007669"/>
    <property type="project" value="TreeGrafter"/>
</dbReference>
<feature type="domain" description="NADP-dependent oxidoreductase" evidence="2">
    <location>
        <begin position="20"/>
        <end position="318"/>
    </location>
</feature>
<protein>
    <submittedName>
        <fullName evidence="3">Aldo-keto reductase</fullName>
    </submittedName>
</protein>
<organism evidence="3 4">
    <name type="scientific">Fusarium albosuccineum</name>
    <dbReference type="NCBI Taxonomy" id="1237068"/>
    <lineage>
        <taxon>Eukaryota</taxon>
        <taxon>Fungi</taxon>
        <taxon>Dikarya</taxon>
        <taxon>Ascomycota</taxon>
        <taxon>Pezizomycotina</taxon>
        <taxon>Sordariomycetes</taxon>
        <taxon>Hypocreomycetidae</taxon>
        <taxon>Hypocreales</taxon>
        <taxon>Nectriaceae</taxon>
        <taxon>Fusarium</taxon>
        <taxon>Fusarium decemcellulare species complex</taxon>
    </lineage>
</organism>
<dbReference type="Gene3D" id="3.20.20.100">
    <property type="entry name" value="NADP-dependent oxidoreductase domain"/>
    <property type="match status" value="1"/>
</dbReference>
<dbReference type="GO" id="GO:0016491">
    <property type="term" value="F:oxidoreductase activity"/>
    <property type="evidence" value="ECO:0007669"/>
    <property type="project" value="UniProtKB-KW"/>
</dbReference>
<sequence length="345" mass="38432">MPAKPAPQVPLGKDGPLVARLGLGLMGISLPTYGSVPSDEERFTFLDRAYELGSTFWDTADLYGDGEALIGKWFKRTGKRDEIFLASKFGFIKGSKKLKLDTSYEYTKTACAESLKLLDTDYIDLYYVHHPNPDTPIEQPMRALKELQEEGKIKHIGLSAISSKTLRRAVKIAPVAAVQIGYSAFEREAEGEEGTHILATCRELGIPVIAAMPLGRGLLTTNFATGSTAEDEKDMRWKTIPRFTEENREKNIELVTQFKALADKKGCTTAQLAIAWLLKQGDDIIPIPGTKKLKYFEENWASLDVKLSDEEEAEIRRFVQNADVAGGSLPDAFKDWSFRDTKEES</sequence>
<comment type="caution">
    <text evidence="3">The sequence shown here is derived from an EMBL/GenBank/DDBJ whole genome shotgun (WGS) entry which is preliminary data.</text>
</comment>
<dbReference type="OrthoDB" id="37537at2759"/>
<reference evidence="3 4" key="1">
    <citation type="submission" date="2020-01" db="EMBL/GenBank/DDBJ databases">
        <title>Identification and distribution of gene clusters putatively required for synthesis of sphingolipid metabolism inhibitors in phylogenetically diverse species of the filamentous fungus Fusarium.</title>
        <authorList>
            <person name="Kim H.-S."/>
            <person name="Busman M."/>
            <person name="Brown D.W."/>
            <person name="Divon H."/>
            <person name="Uhlig S."/>
            <person name="Proctor R.H."/>
        </authorList>
    </citation>
    <scope>NUCLEOTIDE SEQUENCE [LARGE SCALE GENOMIC DNA]</scope>
    <source>
        <strain evidence="3 4">NRRL 20459</strain>
    </source>
</reference>
<evidence type="ECO:0000313" key="3">
    <source>
        <dbReference type="EMBL" id="KAF4471861.1"/>
    </source>
</evidence>
<evidence type="ECO:0000256" key="1">
    <source>
        <dbReference type="ARBA" id="ARBA00023002"/>
    </source>
</evidence>
<dbReference type="InterPro" id="IPR036812">
    <property type="entry name" value="NAD(P)_OxRdtase_dom_sf"/>
</dbReference>
<dbReference type="PANTHER" id="PTHR43625:SF40">
    <property type="entry name" value="ALDO-KETO REDUCTASE YAKC [NADP(+)]"/>
    <property type="match status" value="1"/>
</dbReference>
<dbReference type="AlphaFoldDB" id="A0A8H4LQB0"/>
<dbReference type="InterPro" id="IPR020471">
    <property type="entry name" value="AKR"/>
</dbReference>
<dbReference type="SUPFAM" id="SSF51430">
    <property type="entry name" value="NAD(P)-linked oxidoreductase"/>
    <property type="match status" value="1"/>
</dbReference>
<dbReference type="EMBL" id="JAADYS010000157">
    <property type="protein sequence ID" value="KAF4471861.1"/>
    <property type="molecule type" value="Genomic_DNA"/>
</dbReference>
<name>A0A8H4LQB0_9HYPO</name>
<dbReference type="Proteomes" id="UP000554235">
    <property type="component" value="Unassembled WGS sequence"/>
</dbReference>